<dbReference type="InterPro" id="IPR003870">
    <property type="entry name" value="DUF222"/>
</dbReference>
<sequence length="458" mass="49799">MTDSPSPALDPEQAPLDDVAQALRRWSVRLAKASHIWLTAIAAFDRREGWNDLGVRSCAHWLALHCGLDLRTAREHLATAHALSRLPSLRAASAAGLLSYSKLRAVTRVATPDSEADWLDRALRNTASRLERLVSRRSQQAADPAKLRAARALSFSHSPDGTIRLTATLAPDDAAILIAAIDAAHASLEANSGSEPVGPPADGDFAQAPRGRAQDADALIALAEAFLHHNAPALQDSPHALTVHLTAPDVGDEPAQEESRPPSSDDEQERQERGVDEDEDENEGEVEEPVRPPSLFPPGIAAVLGWGIGLPPAMVSRLACDSMIRALVSDPQRNPLHLGRRRRHPTRRVRDAVYARDQGICQFPGCDHTRWLQIHHCHEWHADRGETNVELLLLICGAHHRAIHDQSLTAHRDHDGTVTVRAPDGQCLRSSPRNVPSPSVVNLDDPVLCDEDGHGLTV</sequence>
<keyword evidence="4" id="KW-1185">Reference proteome</keyword>
<comment type="caution">
    <text evidence="3">The sequence shown here is derived from an EMBL/GenBank/DDBJ whole genome shotgun (WGS) entry which is preliminary data.</text>
</comment>
<dbReference type="Pfam" id="PF02720">
    <property type="entry name" value="DUF222"/>
    <property type="match status" value="1"/>
</dbReference>
<proteinExistence type="predicted"/>
<evidence type="ECO:0000313" key="4">
    <source>
        <dbReference type="Proteomes" id="UP001201873"/>
    </source>
</evidence>
<name>A0ABT0JTB9_9ACTN</name>
<evidence type="ECO:0000259" key="2">
    <source>
        <dbReference type="Pfam" id="PF02720"/>
    </source>
</evidence>
<feature type="region of interest" description="Disordered" evidence="1">
    <location>
        <begin position="250"/>
        <end position="294"/>
    </location>
</feature>
<dbReference type="RefSeq" id="WP_248823370.1">
    <property type="nucleotide sequence ID" value="NZ_JALKFT010000002.1"/>
</dbReference>
<feature type="region of interest" description="Disordered" evidence="1">
    <location>
        <begin position="190"/>
        <end position="212"/>
    </location>
</feature>
<feature type="compositionally biased region" description="Acidic residues" evidence="1">
    <location>
        <begin position="264"/>
        <end position="287"/>
    </location>
</feature>
<evidence type="ECO:0000256" key="1">
    <source>
        <dbReference type="SAM" id="MobiDB-lite"/>
    </source>
</evidence>
<dbReference type="Proteomes" id="UP001201873">
    <property type="component" value="Unassembled WGS sequence"/>
</dbReference>
<feature type="domain" description="DUF222" evidence="2">
    <location>
        <begin position="301"/>
        <end position="357"/>
    </location>
</feature>
<dbReference type="EMBL" id="JALKFT010000002">
    <property type="protein sequence ID" value="MCK9874793.1"/>
    <property type="molecule type" value="Genomic_DNA"/>
</dbReference>
<reference evidence="3 4" key="1">
    <citation type="submission" date="2022-04" db="EMBL/GenBank/DDBJ databases">
        <title>Genome diversity in the genus Frankia.</title>
        <authorList>
            <person name="Carlos-Shanley C."/>
            <person name="Hahn D."/>
        </authorList>
    </citation>
    <scope>NUCLEOTIDE SEQUENCE [LARGE SCALE GENOMIC DNA]</scope>
    <source>
        <strain evidence="3 4">Ag45/Mut15</strain>
    </source>
</reference>
<organism evidence="3 4">
    <name type="scientific">Frankia umida</name>
    <dbReference type="NCBI Taxonomy" id="573489"/>
    <lineage>
        <taxon>Bacteria</taxon>
        <taxon>Bacillati</taxon>
        <taxon>Actinomycetota</taxon>
        <taxon>Actinomycetes</taxon>
        <taxon>Frankiales</taxon>
        <taxon>Frankiaceae</taxon>
        <taxon>Frankia</taxon>
    </lineage>
</organism>
<accession>A0ABT0JTB9</accession>
<protein>
    <submittedName>
        <fullName evidence="3">DUF222 domain-containing protein</fullName>
    </submittedName>
</protein>
<evidence type="ECO:0000313" key="3">
    <source>
        <dbReference type="EMBL" id="MCK9874793.1"/>
    </source>
</evidence>
<gene>
    <name evidence="3" type="ORF">MXD59_03165</name>
</gene>